<keyword evidence="6" id="KW-1185">Reference proteome</keyword>
<dbReference type="RefSeq" id="WP_024903211.1">
    <property type="nucleotide sequence ID" value="NZ_CADFGU010000007.1"/>
</dbReference>
<accession>A0A0F5K0E9</accession>
<dbReference type="PATRIC" id="fig|28092.6.peg.2948"/>
<dbReference type="Pfam" id="PF00356">
    <property type="entry name" value="LacI"/>
    <property type="match status" value="1"/>
</dbReference>
<dbReference type="InterPro" id="IPR000843">
    <property type="entry name" value="HTH_LacI"/>
</dbReference>
<sequence>MATLAEVARLAGVTAATVSNVLRGRGKVGQETRDRVLDAIKQSGYRPHLMARALAEGRPPTIALMVTSIANPFYPEFALAAERAARRQGQFLIICNTDEDPEIGRAYFNQIAGTLAQGMLVMNSGLDVASLRGEAHPAPVVLCMWERPDQPPALPCVAVDFFAAAVLATNHLLALGHRRISAIVGSEATGIHATRFDGFRAAMHRAGVPLSENDIRFTVDSIQGGYLAAQALLRGNPRPTAIFATNDLPALGAIAAATDMGLSVPRDMSVIGITDIQLARESRPALTSAAIPTIAAADLAVELLSELVLFGDATPNKMRIAPPPVLMPRDTTGPKLAVS</sequence>
<proteinExistence type="predicted"/>
<dbReference type="PANTHER" id="PTHR30146">
    <property type="entry name" value="LACI-RELATED TRANSCRIPTIONAL REPRESSOR"/>
    <property type="match status" value="1"/>
</dbReference>
<evidence type="ECO:0000259" key="4">
    <source>
        <dbReference type="PROSITE" id="PS50932"/>
    </source>
</evidence>
<comment type="caution">
    <text evidence="5">The sequence shown here is derived from an EMBL/GenBank/DDBJ whole genome shotgun (WGS) entry which is preliminary data.</text>
</comment>
<dbReference type="AlphaFoldDB" id="A0A0F5K0E9"/>
<dbReference type="PANTHER" id="PTHR30146:SF109">
    <property type="entry name" value="HTH-TYPE TRANSCRIPTIONAL REGULATOR GALS"/>
    <property type="match status" value="1"/>
</dbReference>
<dbReference type="PROSITE" id="PS00356">
    <property type="entry name" value="HTH_LACI_1"/>
    <property type="match status" value="1"/>
</dbReference>
<gene>
    <name evidence="5" type="ORF">WM40_12525</name>
</gene>
<dbReference type="GO" id="GO:0003700">
    <property type="term" value="F:DNA-binding transcription factor activity"/>
    <property type="evidence" value="ECO:0007669"/>
    <property type="project" value="TreeGrafter"/>
</dbReference>
<dbReference type="SUPFAM" id="SSF47413">
    <property type="entry name" value="lambda repressor-like DNA-binding domains"/>
    <property type="match status" value="1"/>
</dbReference>
<dbReference type="PROSITE" id="PS50932">
    <property type="entry name" value="HTH_LACI_2"/>
    <property type="match status" value="1"/>
</dbReference>
<dbReference type="InterPro" id="IPR028082">
    <property type="entry name" value="Peripla_BP_I"/>
</dbReference>
<dbReference type="InterPro" id="IPR010982">
    <property type="entry name" value="Lambda_DNA-bd_dom_sf"/>
</dbReference>
<dbReference type="Proteomes" id="UP000033618">
    <property type="component" value="Unassembled WGS sequence"/>
</dbReference>
<dbReference type="Gene3D" id="3.40.50.2300">
    <property type="match status" value="2"/>
</dbReference>
<keyword evidence="1" id="KW-0805">Transcription regulation</keyword>
<dbReference type="SUPFAM" id="SSF53822">
    <property type="entry name" value="Periplasmic binding protein-like I"/>
    <property type="match status" value="1"/>
</dbReference>
<evidence type="ECO:0000313" key="6">
    <source>
        <dbReference type="Proteomes" id="UP000033618"/>
    </source>
</evidence>
<dbReference type="Pfam" id="PF13377">
    <property type="entry name" value="Peripla_BP_3"/>
    <property type="match status" value="1"/>
</dbReference>
<dbReference type="CDD" id="cd01392">
    <property type="entry name" value="HTH_LacI"/>
    <property type="match status" value="1"/>
</dbReference>
<feature type="domain" description="HTH lacI-type" evidence="4">
    <location>
        <begin position="2"/>
        <end position="56"/>
    </location>
</feature>
<dbReference type="Gene3D" id="1.10.260.40">
    <property type="entry name" value="lambda repressor-like DNA-binding domains"/>
    <property type="match status" value="1"/>
</dbReference>
<reference evidence="5 6" key="1">
    <citation type="submission" date="2015-03" db="EMBL/GenBank/DDBJ databases">
        <title>Draft Genome Sequence of Burkholderia andropogonis type strain ICMP2807, isolated from Sorghum bicolor.</title>
        <authorList>
            <person name="Lopes-Santos L."/>
            <person name="Castro D.B."/>
            <person name="Ottoboni L.M."/>
            <person name="Park D."/>
            <person name="Weirc B.S."/>
            <person name="Destefano S.A."/>
        </authorList>
    </citation>
    <scope>NUCLEOTIDE SEQUENCE [LARGE SCALE GENOMIC DNA]</scope>
    <source>
        <strain evidence="5 6">ICMP2807</strain>
    </source>
</reference>
<keyword evidence="2" id="KW-0238">DNA-binding</keyword>
<name>A0A0F5K0E9_9BURK</name>
<evidence type="ECO:0000256" key="1">
    <source>
        <dbReference type="ARBA" id="ARBA00023015"/>
    </source>
</evidence>
<evidence type="ECO:0000313" key="5">
    <source>
        <dbReference type="EMBL" id="KKB63359.1"/>
    </source>
</evidence>
<organism evidence="5 6">
    <name type="scientific">Robbsia andropogonis</name>
    <dbReference type="NCBI Taxonomy" id="28092"/>
    <lineage>
        <taxon>Bacteria</taxon>
        <taxon>Pseudomonadati</taxon>
        <taxon>Pseudomonadota</taxon>
        <taxon>Betaproteobacteria</taxon>
        <taxon>Burkholderiales</taxon>
        <taxon>Burkholderiaceae</taxon>
        <taxon>Robbsia</taxon>
    </lineage>
</organism>
<keyword evidence="3" id="KW-0804">Transcription</keyword>
<protein>
    <submittedName>
        <fullName evidence="5">LacI family transcriptional regulator</fullName>
    </submittedName>
</protein>
<dbReference type="GO" id="GO:0000976">
    <property type="term" value="F:transcription cis-regulatory region binding"/>
    <property type="evidence" value="ECO:0007669"/>
    <property type="project" value="TreeGrafter"/>
</dbReference>
<evidence type="ECO:0000256" key="2">
    <source>
        <dbReference type="ARBA" id="ARBA00023125"/>
    </source>
</evidence>
<dbReference type="InterPro" id="IPR046335">
    <property type="entry name" value="LacI/GalR-like_sensor"/>
</dbReference>
<dbReference type="EMBL" id="LAQU01000011">
    <property type="protein sequence ID" value="KKB63359.1"/>
    <property type="molecule type" value="Genomic_DNA"/>
</dbReference>
<evidence type="ECO:0000256" key="3">
    <source>
        <dbReference type="ARBA" id="ARBA00023163"/>
    </source>
</evidence>
<dbReference type="OrthoDB" id="269117at2"/>
<dbReference type="SMART" id="SM00354">
    <property type="entry name" value="HTH_LACI"/>
    <property type="match status" value="1"/>
</dbReference>
<dbReference type="STRING" id="28092.WM40_12525"/>